<comment type="caution">
    <text evidence="8">The sequence shown here is derived from an EMBL/GenBank/DDBJ whole genome shotgun (WGS) entry which is preliminary data.</text>
</comment>
<evidence type="ECO:0000313" key="9">
    <source>
        <dbReference type="Proteomes" id="UP000030403"/>
    </source>
</evidence>
<dbReference type="PANTHER" id="PTHR11070">
    <property type="entry name" value="UVRD / RECB / PCRA DNA HELICASE FAMILY MEMBER"/>
    <property type="match status" value="1"/>
</dbReference>
<evidence type="ECO:0000256" key="1">
    <source>
        <dbReference type="ARBA" id="ARBA00022741"/>
    </source>
</evidence>
<dbReference type="InterPro" id="IPR027417">
    <property type="entry name" value="P-loop_NTPase"/>
</dbReference>
<dbReference type="EMBL" id="AVPF01000010">
    <property type="protein sequence ID" value="KGX90052.1"/>
    <property type="molecule type" value="Genomic_DNA"/>
</dbReference>
<keyword evidence="4 5" id="KW-0067">ATP-binding</keyword>
<dbReference type="GO" id="GO:0016787">
    <property type="term" value="F:hydrolase activity"/>
    <property type="evidence" value="ECO:0007669"/>
    <property type="project" value="UniProtKB-UniRule"/>
</dbReference>
<dbReference type="eggNOG" id="COG3973">
    <property type="taxonomic scope" value="Bacteria"/>
</dbReference>
<dbReference type="Gene3D" id="3.40.50.300">
    <property type="entry name" value="P-loop containing nucleotide triphosphate hydrolases"/>
    <property type="match status" value="2"/>
</dbReference>
<evidence type="ECO:0000313" key="8">
    <source>
        <dbReference type="EMBL" id="KGX90052.1"/>
    </source>
</evidence>
<evidence type="ECO:0000256" key="2">
    <source>
        <dbReference type="ARBA" id="ARBA00022801"/>
    </source>
</evidence>
<reference evidence="8 9" key="1">
    <citation type="submission" date="2013-08" db="EMBL/GenBank/DDBJ databases">
        <authorList>
            <person name="Huang J."/>
            <person name="Wang G."/>
        </authorList>
    </citation>
    <scope>NUCLEOTIDE SEQUENCE [LARGE SCALE GENOMIC DNA]</scope>
    <source>
        <strain evidence="8 9">BH030004</strain>
    </source>
</reference>
<sequence>MSKEGKTKGLFPFKPGLCTKSAHINYSQFPRSSEFETKYFEDTKEIAQKDLENIEAKKNTDYQAGITISTNRALRTKDREVKKPILEEQTKKPYFGRLDILNEEGDKETVYIGRNGMADDNDIRVYHILSAFGAIYNQSKIGDLSHDKLGEVTVNLKRQIESENGEFINFHDLKWDEEKGYFDPVLEKRLNDNAKEKLSEIWETIQAEQDLVMRKNISVPIFIQGSAGSGKTVIALHRISYLLYEHKNINPDKILIMAPNNMYLNYIKDISPDINKVNQSTFEEYCINRLPFKKNKFNMKDYFHYFKQNMEDDSEYLSIKEKGSIEYKNKLNDFLETSDFLEKYLPKEGINIEFDDVNFTFTLERIHKLAKDYIENSSFKVAKERVLKTIKQESKSKQGKKDWGFDDRGYERLIDKEILKLDKSWKIPSVFEIYFDFCTNIEVMKAIMVEEKAELIVENNKINKSKKLVTYDDLPALLFIQQKYFEGIGILHKRKNQSQPTQEGYDYVLVDEIQDYSPFHIFMIQQVVKNSRMTLLGDLGQGIFSPRGIDNWDTAFASLQGDAKDEYEYIELSTIYRSTLEIVNYANQILKPYSQDRYTLSNPIGREGPKPRHHKFNSMNNQLDQIISLCNDLDEQSFESIAIITKDWEEAFALYSGLKHKIKNVELVGESSKEITGGIIISPVYLTKGFEYDSVIIANASRDVYEDSYYSRKLLYVAVTRALHQVHVLYRNELTLPLMEIQQPSKAKNIREELKNNQKIKDEIDQSLETNKKSLITKVESELNTIFNNQAEEIYELKKKVARLEQEVEYYKKKYLKNKKG</sequence>
<evidence type="ECO:0000256" key="3">
    <source>
        <dbReference type="ARBA" id="ARBA00022806"/>
    </source>
</evidence>
<dbReference type="SUPFAM" id="SSF52540">
    <property type="entry name" value="P-loop containing nucleoside triphosphate hydrolases"/>
    <property type="match status" value="1"/>
</dbReference>
<feature type="binding site" evidence="5">
    <location>
        <begin position="225"/>
        <end position="232"/>
    </location>
    <ligand>
        <name>ATP</name>
        <dbReference type="ChEBI" id="CHEBI:30616"/>
    </ligand>
</feature>
<dbReference type="GO" id="GO:0043138">
    <property type="term" value="F:3'-5' DNA helicase activity"/>
    <property type="evidence" value="ECO:0007669"/>
    <property type="project" value="TreeGrafter"/>
</dbReference>
<dbReference type="RefSeq" id="WP_027446313.1">
    <property type="nucleotide sequence ID" value="NZ_AULJ01000033.1"/>
</dbReference>
<evidence type="ECO:0000256" key="6">
    <source>
        <dbReference type="SAM" id="Coils"/>
    </source>
</evidence>
<feature type="coiled-coil region" evidence="6">
    <location>
        <begin position="750"/>
        <end position="814"/>
    </location>
</feature>
<dbReference type="Pfam" id="PF13538">
    <property type="entry name" value="UvrD_C_2"/>
    <property type="match status" value="1"/>
</dbReference>
<dbReference type="InterPro" id="IPR027785">
    <property type="entry name" value="UvrD-like_helicase_C"/>
</dbReference>
<dbReference type="InterPro" id="IPR000212">
    <property type="entry name" value="DNA_helicase_UvrD/REP"/>
</dbReference>
<organism evidence="8 9">
    <name type="scientific">Pontibacillus marinus BH030004 = DSM 16465</name>
    <dbReference type="NCBI Taxonomy" id="1385511"/>
    <lineage>
        <taxon>Bacteria</taxon>
        <taxon>Bacillati</taxon>
        <taxon>Bacillota</taxon>
        <taxon>Bacilli</taxon>
        <taxon>Bacillales</taxon>
        <taxon>Bacillaceae</taxon>
        <taxon>Pontibacillus</taxon>
    </lineage>
</organism>
<keyword evidence="3 5" id="KW-0347">Helicase</keyword>
<keyword evidence="2 5" id="KW-0378">Hydrolase</keyword>
<dbReference type="STRING" id="1385511.GCA_000425225_02634"/>
<evidence type="ECO:0000259" key="7">
    <source>
        <dbReference type="PROSITE" id="PS51198"/>
    </source>
</evidence>
<dbReference type="GO" id="GO:0000725">
    <property type="term" value="P:recombinational repair"/>
    <property type="evidence" value="ECO:0007669"/>
    <property type="project" value="TreeGrafter"/>
</dbReference>
<dbReference type="Proteomes" id="UP000030403">
    <property type="component" value="Unassembled WGS sequence"/>
</dbReference>
<keyword evidence="9" id="KW-1185">Reference proteome</keyword>
<name>A0A0A5I2I7_9BACI</name>
<proteinExistence type="predicted"/>
<protein>
    <recommendedName>
        <fullName evidence="7">UvrD-like helicase ATP-binding domain-containing protein</fullName>
    </recommendedName>
</protein>
<keyword evidence="1 5" id="KW-0547">Nucleotide-binding</keyword>
<dbReference type="PROSITE" id="PS51198">
    <property type="entry name" value="UVRD_HELICASE_ATP_BIND"/>
    <property type="match status" value="1"/>
</dbReference>
<dbReference type="Pfam" id="PF00580">
    <property type="entry name" value="UvrD-helicase"/>
    <property type="match status" value="1"/>
</dbReference>
<evidence type="ECO:0000256" key="4">
    <source>
        <dbReference type="ARBA" id="ARBA00022840"/>
    </source>
</evidence>
<dbReference type="GO" id="GO:0005829">
    <property type="term" value="C:cytosol"/>
    <property type="evidence" value="ECO:0007669"/>
    <property type="project" value="TreeGrafter"/>
</dbReference>
<accession>A0A0A5I2I7</accession>
<dbReference type="GO" id="GO:0005524">
    <property type="term" value="F:ATP binding"/>
    <property type="evidence" value="ECO:0007669"/>
    <property type="project" value="UniProtKB-UniRule"/>
</dbReference>
<evidence type="ECO:0000256" key="5">
    <source>
        <dbReference type="PROSITE-ProRule" id="PRU00560"/>
    </source>
</evidence>
<dbReference type="OrthoDB" id="9787585at2"/>
<dbReference type="InterPro" id="IPR014016">
    <property type="entry name" value="UvrD-like_ATP-bd"/>
</dbReference>
<dbReference type="GO" id="GO:0003677">
    <property type="term" value="F:DNA binding"/>
    <property type="evidence" value="ECO:0007669"/>
    <property type="project" value="InterPro"/>
</dbReference>
<keyword evidence="6" id="KW-0175">Coiled coil</keyword>
<dbReference type="AlphaFoldDB" id="A0A0A5I2I7"/>
<feature type="domain" description="UvrD-like helicase ATP-binding" evidence="7">
    <location>
        <begin position="204"/>
        <end position="579"/>
    </location>
</feature>
<gene>
    <name evidence="8" type="ORF">N783_02515</name>
</gene>
<dbReference type="PANTHER" id="PTHR11070:SF17">
    <property type="entry name" value="DNA HELICASE IV"/>
    <property type="match status" value="1"/>
</dbReference>